<keyword evidence="2" id="KW-0472">Membrane</keyword>
<keyword evidence="2" id="KW-0812">Transmembrane</keyword>
<evidence type="ECO:0000313" key="4">
    <source>
        <dbReference type="Proteomes" id="UP000294933"/>
    </source>
</evidence>
<dbReference type="Gene3D" id="2.60.40.420">
    <property type="entry name" value="Cupredoxins - blue copper proteins"/>
    <property type="match status" value="1"/>
</dbReference>
<proteinExistence type="predicted"/>
<dbReference type="PANTHER" id="PTHR34883">
    <property type="entry name" value="SERINE-RICH PROTEIN, PUTATIVE-RELATED-RELATED"/>
    <property type="match status" value="1"/>
</dbReference>
<dbReference type="Proteomes" id="UP000294933">
    <property type="component" value="Unassembled WGS sequence"/>
</dbReference>
<feature type="region of interest" description="Disordered" evidence="1">
    <location>
        <begin position="253"/>
        <end position="282"/>
    </location>
</feature>
<dbReference type="OrthoDB" id="1921208at2759"/>
<dbReference type="EMBL" id="ML170181">
    <property type="protein sequence ID" value="TDL21400.1"/>
    <property type="molecule type" value="Genomic_DNA"/>
</dbReference>
<organism evidence="3 4">
    <name type="scientific">Rickenella mellea</name>
    <dbReference type="NCBI Taxonomy" id="50990"/>
    <lineage>
        <taxon>Eukaryota</taxon>
        <taxon>Fungi</taxon>
        <taxon>Dikarya</taxon>
        <taxon>Basidiomycota</taxon>
        <taxon>Agaricomycotina</taxon>
        <taxon>Agaricomycetes</taxon>
        <taxon>Hymenochaetales</taxon>
        <taxon>Rickenellaceae</taxon>
        <taxon>Rickenella</taxon>
    </lineage>
</organism>
<keyword evidence="2" id="KW-1133">Transmembrane helix</keyword>
<dbReference type="InterPro" id="IPR052953">
    <property type="entry name" value="Ser-rich/MCO-related"/>
</dbReference>
<dbReference type="CDD" id="cd00920">
    <property type="entry name" value="Cupredoxin"/>
    <property type="match status" value="1"/>
</dbReference>
<dbReference type="STRING" id="50990.A0A4Y7Q3M8"/>
<protein>
    <submittedName>
        <fullName evidence="3">Uncharacterized protein</fullName>
    </submittedName>
</protein>
<feature type="region of interest" description="Disordered" evidence="1">
    <location>
        <begin position="294"/>
        <end position="324"/>
    </location>
</feature>
<dbReference type="SUPFAM" id="SSF49503">
    <property type="entry name" value="Cupredoxins"/>
    <property type="match status" value="1"/>
</dbReference>
<reference evidence="3 4" key="1">
    <citation type="submission" date="2018-06" db="EMBL/GenBank/DDBJ databases">
        <title>A transcriptomic atlas of mushroom development highlights an independent origin of complex multicellularity.</title>
        <authorList>
            <consortium name="DOE Joint Genome Institute"/>
            <person name="Krizsan K."/>
            <person name="Almasi E."/>
            <person name="Merenyi Z."/>
            <person name="Sahu N."/>
            <person name="Viragh M."/>
            <person name="Koszo T."/>
            <person name="Mondo S."/>
            <person name="Kiss B."/>
            <person name="Balint B."/>
            <person name="Kues U."/>
            <person name="Barry K."/>
            <person name="Hegedus J.C."/>
            <person name="Henrissat B."/>
            <person name="Johnson J."/>
            <person name="Lipzen A."/>
            <person name="Ohm R."/>
            <person name="Nagy I."/>
            <person name="Pangilinan J."/>
            <person name="Yan J."/>
            <person name="Xiong Y."/>
            <person name="Grigoriev I.V."/>
            <person name="Hibbett D.S."/>
            <person name="Nagy L.G."/>
        </authorList>
    </citation>
    <scope>NUCLEOTIDE SEQUENCE [LARGE SCALE GENOMIC DNA]</scope>
    <source>
        <strain evidence="3 4">SZMC22713</strain>
    </source>
</reference>
<sequence length="384" mass="40679">MNQIAFAQTTYTVHIGLEGSFYDPPALIAATGDIVIFSFDGLLHGVTQSSFENPCVPLPGGFNSGLYGNGANSTAPVPVWALHITDGSQPIYYFCQGTVPASHCSRGMAGAINPPSNDVFQQFLSMAKAVTGTPAPSIGVTLSGIGAFATNTPTPTTTLAPTTTPTPTVPSTSSSSRTPPATETIQSLSHVNEGAVVGGAVGGTIAAVLFCLIVLFFIWNRNQQHIAPSTQYLRDSYKSGDVYRAGYNEYAPQVPYDNYPRGGRRPRELDPNAGPPVRVPSLRSDTLELQNLGGSISDNRLTQHSDTRQNHAGVGSSNLPVRPSGHEISEIAKEVAEYLQIPPPTSPQQDIPTPQPNRELPNTPDVADQLARSATSSKPPQYRG</sequence>
<keyword evidence="4" id="KW-1185">Reference proteome</keyword>
<accession>A0A4Y7Q3M8</accession>
<evidence type="ECO:0000256" key="2">
    <source>
        <dbReference type="SAM" id="Phobius"/>
    </source>
</evidence>
<feature type="region of interest" description="Disordered" evidence="1">
    <location>
        <begin position="338"/>
        <end position="384"/>
    </location>
</feature>
<dbReference type="PANTHER" id="PTHR34883:SF15">
    <property type="entry name" value="EXTRACELLULAR SERINE-RICH PROTEIN"/>
    <property type="match status" value="1"/>
</dbReference>
<evidence type="ECO:0000313" key="3">
    <source>
        <dbReference type="EMBL" id="TDL21400.1"/>
    </source>
</evidence>
<feature type="region of interest" description="Disordered" evidence="1">
    <location>
        <begin position="154"/>
        <end position="181"/>
    </location>
</feature>
<name>A0A4Y7Q3M8_9AGAM</name>
<gene>
    <name evidence="3" type="ORF">BD410DRAFT_840598</name>
</gene>
<feature type="compositionally biased region" description="Polar residues" evidence="1">
    <location>
        <begin position="372"/>
        <end position="384"/>
    </location>
</feature>
<dbReference type="InterPro" id="IPR008972">
    <property type="entry name" value="Cupredoxin"/>
</dbReference>
<evidence type="ECO:0000256" key="1">
    <source>
        <dbReference type="SAM" id="MobiDB-lite"/>
    </source>
</evidence>
<dbReference type="VEuPathDB" id="FungiDB:BD410DRAFT_840598"/>
<feature type="transmembrane region" description="Helical" evidence="2">
    <location>
        <begin position="195"/>
        <end position="219"/>
    </location>
</feature>
<dbReference type="AlphaFoldDB" id="A0A4Y7Q3M8"/>